<keyword evidence="9 11" id="KW-0472">Membrane</keyword>
<feature type="transmembrane region" description="Helical" evidence="11">
    <location>
        <begin position="126"/>
        <end position="144"/>
    </location>
</feature>
<reference evidence="12 13" key="1">
    <citation type="submission" date="2024-02" db="EMBL/GenBank/DDBJ databases">
        <title>De novo assembly and annotation of 12 fungi associated with fruit tree decline syndrome in Ontario, Canada.</title>
        <authorList>
            <person name="Sulman M."/>
            <person name="Ellouze W."/>
            <person name="Ilyukhin E."/>
        </authorList>
    </citation>
    <scope>NUCLEOTIDE SEQUENCE [LARGE SCALE GENOMIC DNA]</scope>
    <source>
        <strain evidence="12 13">M11/M66-122</strain>
    </source>
</reference>
<dbReference type="EMBL" id="JAKJXP020000057">
    <property type="protein sequence ID" value="KAK7750890.1"/>
    <property type="molecule type" value="Genomic_DNA"/>
</dbReference>
<dbReference type="GO" id="GO:0005216">
    <property type="term" value="F:monoatomic ion channel activity"/>
    <property type="evidence" value="ECO:0007669"/>
    <property type="project" value="InterPro"/>
</dbReference>
<comment type="similarity">
    <text evidence="2">Belongs to the archaeal/bacterial/fungal opsin family.</text>
</comment>
<evidence type="ECO:0000256" key="10">
    <source>
        <dbReference type="ARBA" id="ARBA00023170"/>
    </source>
</evidence>
<dbReference type="PROSITE" id="PS00950">
    <property type="entry name" value="BACTERIAL_OPSIN_1"/>
    <property type="match status" value="1"/>
</dbReference>
<dbReference type="AlphaFoldDB" id="A0AAN9YQZ7"/>
<evidence type="ECO:0000256" key="3">
    <source>
        <dbReference type="ARBA" id="ARBA00022543"/>
    </source>
</evidence>
<keyword evidence="6" id="KW-0681">Retinal protein</keyword>
<organism evidence="12 13">
    <name type="scientific">Diatrype stigma</name>
    <dbReference type="NCBI Taxonomy" id="117547"/>
    <lineage>
        <taxon>Eukaryota</taxon>
        <taxon>Fungi</taxon>
        <taxon>Dikarya</taxon>
        <taxon>Ascomycota</taxon>
        <taxon>Pezizomycotina</taxon>
        <taxon>Sordariomycetes</taxon>
        <taxon>Xylariomycetidae</taxon>
        <taxon>Xylariales</taxon>
        <taxon>Diatrypaceae</taxon>
        <taxon>Diatrype</taxon>
    </lineage>
</organism>
<dbReference type="PANTHER" id="PTHR28286">
    <property type="match status" value="1"/>
</dbReference>
<evidence type="ECO:0000256" key="4">
    <source>
        <dbReference type="ARBA" id="ARBA00022606"/>
    </source>
</evidence>
<dbReference type="GO" id="GO:0007602">
    <property type="term" value="P:phototransduction"/>
    <property type="evidence" value="ECO:0007669"/>
    <property type="project" value="UniProtKB-KW"/>
</dbReference>
<keyword evidence="5 11" id="KW-0812">Transmembrane</keyword>
<keyword evidence="10" id="KW-0675">Receptor</keyword>
<keyword evidence="8" id="KW-0157">Chromophore</keyword>
<evidence type="ECO:0000256" key="6">
    <source>
        <dbReference type="ARBA" id="ARBA00022925"/>
    </source>
</evidence>
<keyword evidence="13" id="KW-1185">Reference proteome</keyword>
<dbReference type="PANTHER" id="PTHR28286:SF2">
    <property type="entry name" value="BACTERIORHODOPSIN _OPSIN, NOPA (EUROFUNG)"/>
    <property type="match status" value="1"/>
</dbReference>
<feature type="transmembrane region" description="Helical" evidence="11">
    <location>
        <begin position="156"/>
        <end position="176"/>
    </location>
</feature>
<evidence type="ECO:0000256" key="5">
    <source>
        <dbReference type="ARBA" id="ARBA00022692"/>
    </source>
</evidence>
<dbReference type="Pfam" id="PF01036">
    <property type="entry name" value="Bac_rhodopsin"/>
    <property type="match status" value="1"/>
</dbReference>
<name>A0AAN9YQZ7_9PEZI</name>
<dbReference type="InterPro" id="IPR001425">
    <property type="entry name" value="Arc/bac/fun_rhodopsins"/>
</dbReference>
<evidence type="ECO:0000313" key="12">
    <source>
        <dbReference type="EMBL" id="KAK7750890.1"/>
    </source>
</evidence>
<keyword evidence="3" id="KW-0600">Photoreceptor protein</keyword>
<feature type="transmembrane region" description="Helical" evidence="11">
    <location>
        <begin position="60"/>
        <end position="81"/>
    </location>
</feature>
<protein>
    <recommendedName>
        <fullName evidence="14">Opsin</fullName>
    </recommendedName>
</protein>
<keyword evidence="4" id="KW-0716">Sensory transduction</keyword>
<dbReference type="InterPro" id="IPR018229">
    <property type="entry name" value="Rhodopsin_retinal_BS"/>
</dbReference>
<evidence type="ECO:0008006" key="14">
    <source>
        <dbReference type="Google" id="ProtNLM"/>
    </source>
</evidence>
<dbReference type="SMART" id="SM01021">
    <property type="entry name" value="Bac_rhodopsin"/>
    <property type="match status" value="1"/>
</dbReference>
<dbReference type="GO" id="GO:0005783">
    <property type="term" value="C:endoplasmic reticulum"/>
    <property type="evidence" value="ECO:0007669"/>
    <property type="project" value="TreeGrafter"/>
</dbReference>
<dbReference type="SUPFAM" id="SSF81321">
    <property type="entry name" value="Family A G protein-coupled receptor-like"/>
    <property type="match status" value="1"/>
</dbReference>
<comment type="caution">
    <text evidence="12">The sequence shown here is derived from an EMBL/GenBank/DDBJ whole genome shotgun (WGS) entry which is preliminary data.</text>
</comment>
<feature type="transmembrane region" description="Helical" evidence="11">
    <location>
        <begin position="87"/>
        <end position="105"/>
    </location>
</feature>
<dbReference type="PRINTS" id="PR00251">
    <property type="entry name" value="BACTRLOPSIN"/>
</dbReference>
<dbReference type="Proteomes" id="UP001320420">
    <property type="component" value="Unassembled WGS sequence"/>
</dbReference>
<proteinExistence type="inferred from homology"/>
<sequence>MATGGGVDLHTVLVSENSSHTIIEITKRQVYWARYVDWALTTPLLLLDLSLLAGLSGYSILVTVVADVIMILASLFAALSHLEAQKWGWYAIACVSYLTIIYQLAYKGRNAVADKDNRTRAFFGTLSLYTLVIWTIYPIVWGIADGARITTVDGEIIAYAILDLLAKPVFGLWLLFTHDRNLVRSTLSLDGFWSEGLTGTGTIRV</sequence>
<evidence type="ECO:0000256" key="9">
    <source>
        <dbReference type="ARBA" id="ARBA00023136"/>
    </source>
</evidence>
<accession>A0AAN9YQZ7</accession>
<dbReference type="Gene3D" id="1.20.1070.10">
    <property type="entry name" value="Rhodopsin 7-helix transmembrane proteins"/>
    <property type="match status" value="1"/>
</dbReference>
<comment type="subcellular location">
    <subcellularLocation>
        <location evidence="1">Membrane</location>
        <topology evidence="1">Multi-pass membrane protein</topology>
    </subcellularLocation>
</comment>
<keyword evidence="7 11" id="KW-1133">Transmembrane helix</keyword>
<gene>
    <name evidence="12" type="ORF">SLS62_007153</name>
</gene>
<evidence type="ECO:0000256" key="1">
    <source>
        <dbReference type="ARBA" id="ARBA00004141"/>
    </source>
</evidence>
<evidence type="ECO:0000256" key="11">
    <source>
        <dbReference type="SAM" id="Phobius"/>
    </source>
</evidence>
<evidence type="ECO:0000256" key="2">
    <source>
        <dbReference type="ARBA" id="ARBA00008130"/>
    </source>
</evidence>
<evidence type="ECO:0000313" key="13">
    <source>
        <dbReference type="Proteomes" id="UP001320420"/>
    </source>
</evidence>
<dbReference type="GO" id="GO:0005886">
    <property type="term" value="C:plasma membrane"/>
    <property type="evidence" value="ECO:0007669"/>
    <property type="project" value="TreeGrafter"/>
</dbReference>
<evidence type="ECO:0000256" key="7">
    <source>
        <dbReference type="ARBA" id="ARBA00022989"/>
    </source>
</evidence>
<dbReference type="GO" id="GO:0009881">
    <property type="term" value="F:photoreceptor activity"/>
    <property type="evidence" value="ECO:0007669"/>
    <property type="project" value="UniProtKB-KW"/>
</dbReference>
<evidence type="ECO:0000256" key="8">
    <source>
        <dbReference type="ARBA" id="ARBA00022991"/>
    </source>
</evidence>